<organism evidence="3 4">
    <name type="scientific">Cymbomonas tetramitiformis</name>
    <dbReference type="NCBI Taxonomy" id="36881"/>
    <lineage>
        <taxon>Eukaryota</taxon>
        <taxon>Viridiplantae</taxon>
        <taxon>Chlorophyta</taxon>
        <taxon>Pyramimonadophyceae</taxon>
        <taxon>Pyramimonadales</taxon>
        <taxon>Pyramimonadaceae</taxon>
        <taxon>Cymbomonas</taxon>
    </lineage>
</organism>
<dbReference type="InterPro" id="IPR016197">
    <property type="entry name" value="Chromo-like_dom_sf"/>
</dbReference>
<reference evidence="3 4" key="1">
    <citation type="journal article" date="2015" name="Genome Biol. Evol.">
        <title>Comparative Genomics of a Bacterivorous Green Alga Reveals Evolutionary Causalities and Consequences of Phago-Mixotrophic Mode of Nutrition.</title>
        <authorList>
            <person name="Burns J.A."/>
            <person name="Paasch A."/>
            <person name="Narechania A."/>
            <person name="Kim E."/>
        </authorList>
    </citation>
    <scope>NUCLEOTIDE SEQUENCE [LARGE SCALE GENOMIC DNA]</scope>
    <source>
        <strain evidence="3 4">PLY_AMNH</strain>
    </source>
</reference>
<dbReference type="CDD" id="cd00024">
    <property type="entry name" value="CD_CSD"/>
    <property type="match status" value="1"/>
</dbReference>
<evidence type="ECO:0000259" key="2">
    <source>
        <dbReference type="PROSITE" id="PS50013"/>
    </source>
</evidence>
<feature type="region of interest" description="Disordered" evidence="1">
    <location>
        <begin position="95"/>
        <end position="118"/>
    </location>
</feature>
<dbReference type="InterPro" id="IPR000953">
    <property type="entry name" value="Chromo/chromo_shadow_dom"/>
</dbReference>
<sequence>MFAQHRLKAFVTSEKAFSLRQQVPSPTKVLVDGQQQTRLNKILARRVRRFRAKDIEEFLVRWTGYSNAHDSWKTRESLNYGGELEQITEFEQAPSLIYGRPSERESSGEDSTTAATAS</sequence>
<keyword evidence="4" id="KW-1185">Reference proteome</keyword>
<evidence type="ECO:0000313" key="4">
    <source>
        <dbReference type="Proteomes" id="UP001190700"/>
    </source>
</evidence>
<feature type="domain" description="Chromo" evidence="2">
    <location>
        <begin position="37"/>
        <end position="92"/>
    </location>
</feature>
<protein>
    <recommendedName>
        <fullName evidence="2">Chromo domain-containing protein</fullName>
    </recommendedName>
</protein>
<feature type="compositionally biased region" description="Polar residues" evidence="1">
    <location>
        <begin position="109"/>
        <end position="118"/>
    </location>
</feature>
<name>A0AAE0CAQ7_9CHLO</name>
<dbReference type="Pfam" id="PF00385">
    <property type="entry name" value="Chromo"/>
    <property type="match status" value="1"/>
</dbReference>
<dbReference type="SUPFAM" id="SSF54160">
    <property type="entry name" value="Chromo domain-like"/>
    <property type="match status" value="1"/>
</dbReference>
<dbReference type="InterPro" id="IPR023780">
    <property type="entry name" value="Chromo_domain"/>
</dbReference>
<accession>A0AAE0CAQ7</accession>
<gene>
    <name evidence="3" type="ORF">CYMTET_39721</name>
</gene>
<dbReference type="Proteomes" id="UP001190700">
    <property type="component" value="Unassembled WGS sequence"/>
</dbReference>
<dbReference type="Gene3D" id="2.40.50.40">
    <property type="match status" value="1"/>
</dbReference>
<comment type="caution">
    <text evidence="3">The sequence shown here is derived from an EMBL/GenBank/DDBJ whole genome shotgun (WGS) entry which is preliminary data.</text>
</comment>
<dbReference type="EMBL" id="LGRX02026413">
    <property type="protein sequence ID" value="KAK3250923.1"/>
    <property type="molecule type" value="Genomic_DNA"/>
</dbReference>
<proteinExistence type="predicted"/>
<dbReference type="AlphaFoldDB" id="A0AAE0CAQ7"/>
<evidence type="ECO:0000313" key="3">
    <source>
        <dbReference type="EMBL" id="KAK3250923.1"/>
    </source>
</evidence>
<evidence type="ECO:0000256" key="1">
    <source>
        <dbReference type="SAM" id="MobiDB-lite"/>
    </source>
</evidence>
<dbReference type="PROSITE" id="PS50013">
    <property type="entry name" value="CHROMO_2"/>
    <property type="match status" value="1"/>
</dbReference>